<name>A0AAD7GM11_MYCRO</name>
<comment type="caution">
    <text evidence="1">The sequence shown here is derived from an EMBL/GenBank/DDBJ whole genome shotgun (WGS) entry which is preliminary data.</text>
</comment>
<accession>A0AAD7GM11</accession>
<evidence type="ECO:0000313" key="1">
    <source>
        <dbReference type="EMBL" id="KAJ7695415.1"/>
    </source>
</evidence>
<protein>
    <submittedName>
        <fullName evidence="1">Uncharacterized protein</fullName>
    </submittedName>
</protein>
<evidence type="ECO:0000313" key="2">
    <source>
        <dbReference type="Proteomes" id="UP001221757"/>
    </source>
</evidence>
<gene>
    <name evidence="1" type="ORF">B0H17DRAFT_432217</name>
</gene>
<dbReference type="Proteomes" id="UP001221757">
    <property type="component" value="Unassembled WGS sequence"/>
</dbReference>
<reference evidence="1" key="1">
    <citation type="submission" date="2023-03" db="EMBL/GenBank/DDBJ databases">
        <title>Massive genome expansion in bonnet fungi (Mycena s.s.) driven by repeated elements and novel gene families across ecological guilds.</title>
        <authorList>
            <consortium name="Lawrence Berkeley National Laboratory"/>
            <person name="Harder C.B."/>
            <person name="Miyauchi S."/>
            <person name="Viragh M."/>
            <person name="Kuo A."/>
            <person name="Thoen E."/>
            <person name="Andreopoulos B."/>
            <person name="Lu D."/>
            <person name="Skrede I."/>
            <person name="Drula E."/>
            <person name="Henrissat B."/>
            <person name="Morin E."/>
            <person name="Kohler A."/>
            <person name="Barry K."/>
            <person name="LaButti K."/>
            <person name="Morin E."/>
            <person name="Salamov A."/>
            <person name="Lipzen A."/>
            <person name="Mereny Z."/>
            <person name="Hegedus B."/>
            <person name="Baldrian P."/>
            <person name="Stursova M."/>
            <person name="Weitz H."/>
            <person name="Taylor A."/>
            <person name="Grigoriev I.V."/>
            <person name="Nagy L.G."/>
            <person name="Martin F."/>
            <person name="Kauserud H."/>
        </authorList>
    </citation>
    <scope>NUCLEOTIDE SEQUENCE</scope>
    <source>
        <strain evidence="1">CBHHK067</strain>
    </source>
</reference>
<keyword evidence="2" id="KW-1185">Reference proteome</keyword>
<dbReference type="EMBL" id="JARKIE010000038">
    <property type="protein sequence ID" value="KAJ7695415.1"/>
    <property type="molecule type" value="Genomic_DNA"/>
</dbReference>
<dbReference type="AlphaFoldDB" id="A0AAD7GM11"/>
<proteinExistence type="predicted"/>
<organism evidence="1 2">
    <name type="scientific">Mycena rosella</name>
    <name type="common">Pink bonnet</name>
    <name type="synonym">Agaricus rosellus</name>
    <dbReference type="NCBI Taxonomy" id="1033263"/>
    <lineage>
        <taxon>Eukaryota</taxon>
        <taxon>Fungi</taxon>
        <taxon>Dikarya</taxon>
        <taxon>Basidiomycota</taxon>
        <taxon>Agaricomycotina</taxon>
        <taxon>Agaricomycetes</taxon>
        <taxon>Agaricomycetidae</taxon>
        <taxon>Agaricales</taxon>
        <taxon>Marasmiineae</taxon>
        <taxon>Mycenaceae</taxon>
        <taxon>Mycena</taxon>
    </lineage>
</organism>
<sequence length="100" mass="11449">MSHSCLCRVCLNGPNRKYYINVSRRDVAYRCLGSHLQFTWHHPSCVHLFRELFRSDLPLVPHRPTCYFWPEPLIVASALGYAGSSDLSCVGPLSRPGRFK</sequence>